<dbReference type="PANTHER" id="PTHR46621:SF1">
    <property type="entry name" value="SNRNA-ACTIVATING PROTEIN COMPLEX SUBUNIT 4"/>
    <property type="match status" value="1"/>
</dbReference>
<proteinExistence type="predicted"/>
<dbReference type="GO" id="GO:0042796">
    <property type="term" value="P:snRNA transcription by RNA polymerase III"/>
    <property type="evidence" value="ECO:0007669"/>
    <property type="project" value="TreeGrafter"/>
</dbReference>
<evidence type="ECO:0000256" key="5">
    <source>
        <dbReference type="SAM" id="MobiDB-lite"/>
    </source>
</evidence>
<keyword evidence="2" id="KW-0238">DNA-binding</keyword>
<feature type="domain" description="Myb-like" evidence="6">
    <location>
        <begin position="276"/>
        <end position="323"/>
    </location>
</feature>
<dbReference type="STRING" id="1353952.A0A165H2J3"/>
<feature type="compositionally biased region" description="Polar residues" evidence="5">
    <location>
        <begin position="519"/>
        <end position="536"/>
    </location>
</feature>
<dbReference type="OrthoDB" id="2143914at2759"/>
<dbReference type="GO" id="GO:0000978">
    <property type="term" value="F:RNA polymerase II cis-regulatory region sequence-specific DNA binding"/>
    <property type="evidence" value="ECO:0007669"/>
    <property type="project" value="TreeGrafter"/>
</dbReference>
<dbReference type="Proteomes" id="UP000076842">
    <property type="component" value="Unassembled WGS sequence"/>
</dbReference>
<organism evidence="8 9">
    <name type="scientific">Calocera cornea HHB12733</name>
    <dbReference type="NCBI Taxonomy" id="1353952"/>
    <lineage>
        <taxon>Eukaryota</taxon>
        <taxon>Fungi</taxon>
        <taxon>Dikarya</taxon>
        <taxon>Basidiomycota</taxon>
        <taxon>Agaricomycotina</taxon>
        <taxon>Dacrymycetes</taxon>
        <taxon>Dacrymycetales</taxon>
        <taxon>Dacrymycetaceae</taxon>
        <taxon>Calocera</taxon>
    </lineage>
</organism>
<dbReference type="InterPro" id="IPR017930">
    <property type="entry name" value="Myb_dom"/>
</dbReference>
<evidence type="ECO:0000259" key="6">
    <source>
        <dbReference type="PROSITE" id="PS50090"/>
    </source>
</evidence>
<protein>
    <recommendedName>
        <fullName evidence="10">Myb-like domain-containing protein</fullName>
    </recommendedName>
</protein>
<feature type="domain" description="Myb-like" evidence="6">
    <location>
        <begin position="324"/>
        <end position="378"/>
    </location>
</feature>
<feature type="compositionally biased region" description="Basic residues" evidence="5">
    <location>
        <begin position="616"/>
        <end position="625"/>
    </location>
</feature>
<accession>A0A165H2J3</accession>
<dbReference type="PANTHER" id="PTHR46621">
    <property type="entry name" value="SNRNA-ACTIVATING PROTEIN COMPLEX SUBUNIT 4"/>
    <property type="match status" value="1"/>
</dbReference>
<dbReference type="InterPro" id="IPR051575">
    <property type="entry name" value="Myb-like_DNA-bd"/>
</dbReference>
<keyword evidence="4" id="KW-0539">Nucleus</keyword>
<name>A0A165H2J3_9BASI</name>
<dbReference type="InParanoid" id="A0A165H2J3"/>
<evidence type="ECO:0000256" key="2">
    <source>
        <dbReference type="ARBA" id="ARBA00023125"/>
    </source>
</evidence>
<evidence type="ECO:0000313" key="8">
    <source>
        <dbReference type="EMBL" id="KZT58788.1"/>
    </source>
</evidence>
<dbReference type="CDD" id="cd00167">
    <property type="entry name" value="SANT"/>
    <property type="match status" value="2"/>
</dbReference>
<feature type="compositionally biased region" description="Basic and acidic residues" evidence="5">
    <location>
        <begin position="544"/>
        <end position="567"/>
    </location>
</feature>
<dbReference type="SUPFAM" id="SSF46689">
    <property type="entry name" value="Homeodomain-like"/>
    <property type="match status" value="3"/>
</dbReference>
<sequence>MAALGLTDSALSANKDHQKDILDFAAECQARLKAVESLLGEVGKLEAVKQRWKDEDGVEDISDEDFEEKGEEIVFVKGALPAVGPSKWVNLKADDSPFHSSFALAEEHRVLTTPRPWSSKERAALRISLQTELRRALMLDVQSRGGSALEALKTFDGEAALRAMRGDQVRWDNVARIQRNNSMAKPERTGAECRIQWLGVDDMAINNAEWEESERDSLVDAVKKKLAEKEERGRDDKQSGLDWDGIVTAHNEKFQTRRTVIQCVRTYRASVVYRPREFWTNEEDDRLEDGVTRFGTTSWVKVAKYIGHGRTARGARNRWQQLDDDSTRKGAWTAVEDGALVQAVRNEAQDASVDWKRVAESVPGRSRTQCRMRWHFMTPADREKADANWADEEDGRLVDAKENLRLGFAEMMHLFPGRTEKSLEERYTQLGPARQAAYEQWVADGGIPGYTPPRPIHSSRIREELEGQASASAASVEPVEESVEEAVDEPVDELVDELVEEAVDQPMDEPVDGRVQGKLKSTPTVETEPAPSSSPGPDTAAALKEAETEKQEDVVSTEEERPVKVEVVDNIAARVRGRRRGTTQQSNELSVPAASPTPTHKRKAERESVEMQTAPARRKRGRSRK</sequence>
<dbReference type="AlphaFoldDB" id="A0A165H2J3"/>
<evidence type="ECO:0000313" key="9">
    <source>
        <dbReference type="Proteomes" id="UP000076842"/>
    </source>
</evidence>
<feature type="domain" description="HTH myb-type" evidence="7">
    <location>
        <begin position="276"/>
        <end position="327"/>
    </location>
</feature>
<keyword evidence="3" id="KW-0804">Transcription</keyword>
<evidence type="ECO:0000256" key="1">
    <source>
        <dbReference type="ARBA" id="ARBA00023015"/>
    </source>
</evidence>
<gene>
    <name evidence="8" type="ORF">CALCODRAFT_482072</name>
</gene>
<dbReference type="Gene3D" id="1.10.10.60">
    <property type="entry name" value="Homeodomain-like"/>
    <property type="match status" value="2"/>
</dbReference>
<dbReference type="InterPro" id="IPR001005">
    <property type="entry name" value="SANT/Myb"/>
</dbReference>
<reference evidence="8 9" key="1">
    <citation type="journal article" date="2016" name="Mol. Biol. Evol.">
        <title>Comparative Genomics of Early-Diverging Mushroom-Forming Fungi Provides Insights into the Origins of Lignocellulose Decay Capabilities.</title>
        <authorList>
            <person name="Nagy L.G."/>
            <person name="Riley R."/>
            <person name="Tritt A."/>
            <person name="Adam C."/>
            <person name="Daum C."/>
            <person name="Floudas D."/>
            <person name="Sun H."/>
            <person name="Yadav J.S."/>
            <person name="Pangilinan J."/>
            <person name="Larsson K.H."/>
            <person name="Matsuura K."/>
            <person name="Barry K."/>
            <person name="Labutti K."/>
            <person name="Kuo R."/>
            <person name="Ohm R.A."/>
            <person name="Bhattacharya S.S."/>
            <person name="Shirouzu T."/>
            <person name="Yoshinaga Y."/>
            <person name="Martin F.M."/>
            <person name="Grigoriev I.V."/>
            <person name="Hibbett D.S."/>
        </authorList>
    </citation>
    <scope>NUCLEOTIDE SEQUENCE [LARGE SCALE GENOMIC DNA]</scope>
    <source>
        <strain evidence="8 9">HHB12733</strain>
    </source>
</reference>
<feature type="compositionally biased region" description="Acidic residues" evidence="5">
    <location>
        <begin position="478"/>
        <end position="490"/>
    </location>
</feature>
<dbReference type="InterPro" id="IPR009057">
    <property type="entry name" value="Homeodomain-like_sf"/>
</dbReference>
<evidence type="ECO:0000256" key="3">
    <source>
        <dbReference type="ARBA" id="ARBA00023163"/>
    </source>
</evidence>
<evidence type="ECO:0000256" key="4">
    <source>
        <dbReference type="ARBA" id="ARBA00023242"/>
    </source>
</evidence>
<dbReference type="EMBL" id="KV423947">
    <property type="protein sequence ID" value="KZT58788.1"/>
    <property type="molecule type" value="Genomic_DNA"/>
</dbReference>
<keyword evidence="1" id="KW-0805">Transcription regulation</keyword>
<dbReference type="PROSITE" id="PS50090">
    <property type="entry name" value="MYB_LIKE"/>
    <property type="match status" value="2"/>
</dbReference>
<keyword evidence="9" id="KW-1185">Reference proteome</keyword>
<dbReference type="GO" id="GO:0001006">
    <property type="term" value="F:RNA polymerase III type 3 promoter sequence-specific DNA binding"/>
    <property type="evidence" value="ECO:0007669"/>
    <property type="project" value="TreeGrafter"/>
</dbReference>
<evidence type="ECO:0008006" key="10">
    <source>
        <dbReference type="Google" id="ProtNLM"/>
    </source>
</evidence>
<dbReference type="PROSITE" id="PS51294">
    <property type="entry name" value="HTH_MYB"/>
    <property type="match status" value="2"/>
</dbReference>
<dbReference type="Pfam" id="PF00249">
    <property type="entry name" value="Myb_DNA-binding"/>
    <property type="match status" value="2"/>
</dbReference>
<evidence type="ECO:0000259" key="7">
    <source>
        <dbReference type="PROSITE" id="PS51294"/>
    </source>
</evidence>
<dbReference type="SMART" id="SM00717">
    <property type="entry name" value="SANT"/>
    <property type="match status" value="5"/>
</dbReference>
<feature type="region of interest" description="Disordered" evidence="5">
    <location>
        <begin position="464"/>
        <end position="490"/>
    </location>
</feature>
<feature type="domain" description="HTH myb-type" evidence="7">
    <location>
        <begin position="328"/>
        <end position="382"/>
    </location>
</feature>
<feature type="region of interest" description="Disordered" evidence="5">
    <location>
        <begin position="502"/>
        <end position="625"/>
    </location>
</feature>
<dbReference type="GO" id="GO:0042795">
    <property type="term" value="P:snRNA transcription by RNA polymerase II"/>
    <property type="evidence" value="ECO:0007669"/>
    <property type="project" value="TreeGrafter"/>
</dbReference>
<dbReference type="GO" id="GO:0019185">
    <property type="term" value="C:snRNA-activating protein complex"/>
    <property type="evidence" value="ECO:0007669"/>
    <property type="project" value="TreeGrafter"/>
</dbReference>